<dbReference type="Proteomes" id="UP000641152">
    <property type="component" value="Unassembled WGS sequence"/>
</dbReference>
<evidence type="ECO:0008006" key="3">
    <source>
        <dbReference type="Google" id="ProtNLM"/>
    </source>
</evidence>
<evidence type="ECO:0000313" key="1">
    <source>
        <dbReference type="EMBL" id="MBD9359625.1"/>
    </source>
</evidence>
<reference evidence="1 2" key="1">
    <citation type="submission" date="2020-09" db="EMBL/GenBank/DDBJ databases">
        <title>Methylomonas albis sp. nov. and Methylomonas fluvii sp. nov.: Two cold-adapted methanotrophs from the River Elbe and an amended description of Methylovulum psychrotolerans strain Eb1.</title>
        <authorList>
            <person name="Bussmann I.K."/>
            <person name="Klings K.-W."/>
            <person name="Warnstedt J."/>
            <person name="Hoppert M."/>
            <person name="Saborowski A."/>
            <person name="Horn F."/>
            <person name="Liebner S."/>
        </authorList>
    </citation>
    <scope>NUCLEOTIDE SEQUENCE [LARGE SCALE GENOMIC DNA]</scope>
    <source>
        <strain evidence="1 2">EbB</strain>
    </source>
</reference>
<protein>
    <recommendedName>
        <fullName evidence="3">HEPN AbiU2-like domain-containing protein</fullName>
    </recommendedName>
</protein>
<gene>
    <name evidence="1" type="ORF">EBB_03495</name>
</gene>
<dbReference type="EMBL" id="JACXST010000001">
    <property type="protein sequence ID" value="MBD9359625.1"/>
    <property type="molecule type" value="Genomic_DNA"/>
</dbReference>
<proteinExistence type="predicted"/>
<evidence type="ECO:0000313" key="2">
    <source>
        <dbReference type="Proteomes" id="UP000641152"/>
    </source>
</evidence>
<sequence length="197" mass="23188">MKFKTGDSTDIALCIALKHEFLRCDDSFNDFAESAKTMIMTGENRRIAYKTYNAYARFIHHLYEFMLGAISRERNNTEKLSFEMADKYVSSHTQRILTNRRQAIMNGTAPNWENHISYYPEKIPEAFAEDFRQARNKVSAHVSHHRSDLNLSDFYEKNHMYLGLLYFDIKSWWGRMGDEFPDLKEVTSFSVLIKNTL</sequence>
<name>A0ABR9D944_9GAMM</name>
<comment type="caution">
    <text evidence="1">The sequence shown here is derived from an EMBL/GenBank/DDBJ whole genome shotgun (WGS) entry which is preliminary data.</text>
</comment>
<organism evidence="1 2">
    <name type="scientific">Methylomonas fluvii</name>
    <dbReference type="NCBI Taxonomy" id="1854564"/>
    <lineage>
        <taxon>Bacteria</taxon>
        <taxon>Pseudomonadati</taxon>
        <taxon>Pseudomonadota</taxon>
        <taxon>Gammaproteobacteria</taxon>
        <taxon>Methylococcales</taxon>
        <taxon>Methylococcaceae</taxon>
        <taxon>Methylomonas</taxon>
    </lineage>
</organism>
<keyword evidence="2" id="KW-1185">Reference proteome</keyword>
<dbReference type="RefSeq" id="WP_192392487.1">
    <property type="nucleotide sequence ID" value="NZ_CAJHIU010000001.1"/>
</dbReference>
<accession>A0ABR9D944</accession>